<evidence type="ECO:0000256" key="1">
    <source>
        <dbReference type="ARBA" id="ARBA00006484"/>
    </source>
</evidence>
<dbReference type="SUPFAM" id="SSF51735">
    <property type="entry name" value="NAD(P)-binding Rossmann-fold domains"/>
    <property type="match status" value="1"/>
</dbReference>
<dbReference type="AlphaFoldDB" id="A0A2X4X465"/>
<protein>
    <submittedName>
        <fullName evidence="4">Oxidoreductase</fullName>
        <ecNumber evidence="4">1.1.1.-</ecNumber>
    </submittedName>
</protein>
<dbReference type="Proteomes" id="UP000249091">
    <property type="component" value="Chromosome 1"/>
</dbReference>
<dbReference type="FunFam" id="3.40.50.720:FF:000173">
    <property type="entry name" value="3-oxoacyl-[acyl-carrier protein] reductase"/>
    <property type="match status" value="1"/>
</dbReference>
<dbReference type="PRINTS" id="PR00080">
    <property type="entry name" value="SDRFAMILY"/>
</dbReference>
<evidence type="ECO:0000313" key="4">
    <source>
        <dbReference type="EMBL" id="SQI31274.1"/>
    </source>
</evidence>
<dbReference type="InterPro" id="IPR002347">
    <property type="entry name" value="SDR_fam"/>
</dbReference>
<dbReference type="InterPro" id="IPR036291">
    <property type="entry name" value="NAD(P)-bd_dom_sf"/>
</dbReference>
<evidence type="ECO:0000256" key="2">
    <source>
        <dbReference type="ARBA" id="ARBA00023002"/>
    </source>
</evidence>
<dbReference type="KEGG" id="rcr:NCTC10994_01962"/>
<organism evidence="4 5">
    <name type="scientific">Rhodococcus coprophilus</name>
    <dbReference type="NCBI Taxonomy" id="38310"/>
    <lineage>
        <taxon>Bacteria</taxon>
        <taxon>Bacillati</taxon>
        <taxon>Actinomycetota</taxon>
        <taxon>Actinomycetes</taxon>
        <taxon>Mycobacteriales</taxon>
        <taxon>Nocardiaceae</taxon>
        <taxon>Rhodococcus</taxon>
    </lineage>
</organism>
<dbReference type="EMBL" id="LS483468">
    <property type="protein sequence ID" value="SQI31274.1"/>
    <property type="molecule type" value="Genomic_DNA"/>
</dbReference>
<dbReference type="STRING" id="1219011.GCA_001895045_03056"/>
<comment type="similarity">
    <text evidence="1 3">Belongs to the short-chain dehydrogenases/reductases (SDR) family.</text>
</comment>
<evidence type="ECO:0000256" key="3">
    <source>
        <dbReference type="RuleBase" id="RU000363"/>
    </source>
</evidence>
<keyword evidence="5" id="KW-1185">Reference proteome</keyword>
<dbReference type="RefSeq" id="WP_231923005.1">
    <property type="nucleotide sequence ID" value="NZ_JAFBBL010000001.1"/>
</dbReference>
<dbReference type="Pfam" id="PF00106">
    <property type="entry name" value="adh_short"/>
    <property type="match status" value="1"/>
</dbReference>
<evidence type="ECO:0000313" key="5">
    <source>
        <dbReference type="Proteomes" id="UP000249091"/>
    </source>
</evidence>
<dbReference type="PANTHER" id="PTHR24321">
    <property type="entry name" value="DEHYDROGENASES, SHORT CHAIN"/>
    <property type="match status" value="1"/>
</dbReference>
<dbReference type="PRINTS" id="PR00081">
    <property type="entry name" value="GDHRDH"/>
</dbReference>
<dbReference type="PANTHER" id="PTHR24321:SF8">
    <property type="entry name" value="ESTRADIOL 17-BETA-DEHYDROGENASE 8-RELATED"/>
    <property type="match status" value="1"/>
</dbReference>
<sequence length="281" mass="29922">MSQLPHIPEEIRMQFQDKVVFITGAASGMGLATAQAFADQGAVVYGADISAENLARDFAALPGAHAVPLDIADSAAVREAFATVEHEHGRLDVLVNAAGVNAPNKAALDALNAENYKGFEAMKEGRQHNPEFYETITDEDFDRVLKINLYGPFYTMRSAVPLLKKAGGGAIINFSSAAALMSVAMPAYYPASKAGVLGLTREAATELAPFNIRVNSLAPGAVDTPLFRQSDEEFSDFLISMQPIKRPATPEEIAKTVLFLAGAEGSYYTGQTFSPSGGLVM</sequence>
<name>A0A2X4X465_9NOCA</name>
<dbReference type="CDD" id="cd05233">
    <property type="entry name" value="SDR_c"/>
    <property type="match status" value="1"/>
</dbReference>
<accession>A0A2X4X465</accession>
<proteinExistence type="inferred from homology"/>
<reference evidence="4 5" key="1">
    <citation type="submission" date="2018-06" db="EMBL/GenBank/DDBJ databases">
        <authorList>
            <consortium name="Pathogen Informatics"/>
            <person name="Doyle S."/>
        </authorList>
    </citation>
    <scope>NUCLEOTIDE SEQUENCE [LARGE SCALE GENOMIC DNA]</scope>
    <source>
        <strain evidence="4 5">NCTC10994</strain>
    </source>
</reference>
<dbReference type="GO" id="GO:0016491">
    <property type="term" value="F:oxidoreductase activity"/>
    <property type="evidence" value="ECO:0007669"/>
    <property type="project" value="UniProtKB-KW"/>
</dbReference>
<dbReference type="Gene3D" id="3.40.50.720">
    <property type="entry name" value="NAD(P)-binding Rossmann-like Domain"/>
    <property type="match status" value="1"/>
</dbReference>
<gene>
    <name evidence="4" type="primary">lvr_2</name>
    <name evidence="4" type="ORF">NCTC10994_01962</name>
</gene>
<dbReference type="EC" id="1.1.1.-" evidence="4"/>
<keyword evidence="2 4" id="KW-0560">Oxidoreductase</keyword>